<evidence type="ECO:0000256" key="6">
    <source>
        <dbReference type="ARBA" id="ARBA00023015"/>
    </source>
</evidence>
<dbReference type="GO" id="GO:0003677">
    <property type="term" value="F:DNA binding"/>
    <property type="evidence" value="ECO:0007669"/>
    <property type="project" value="UniProtKB-KW"/>
</dbReference>
<evidence type="ECO:0000256" key="11">
    <source>
        <dbReference type="SAM" id="MobiDB-lite"/>
    </source>
</evidence>
<dbReference type="InterPro" id="IPR025525">
    <property type="entry name" value="hAT-like_transposase_RNase-H"/>
</dbReference>
<dbReference type="Pfam" id="PF05699">
    <property type="entry name" value="Dimer_Tnp_hAT"/>
    <property type="match status" value="1"/>
</dbReference>
<dbReference type="SMART" id="SM00614">
    <property type="entry name" value="ZnF_BED"/>
    <property type="match status" value="1"/>
</dbReference>
<evidence type="ECO:0000256" key="5">
    <source>
        <dbReference type="ARBA" id="ARBA00022833"/>
    </source>
</evidence>
<evidence type="ECO:0000256" key="3">
    <source>
        <dbReference type="ARBA" id="ARBA00022723"/>
    </source>
</evidence>
<reference evidence="13 14" key="1">
    <citation type="journal article" date="2023" name="Hortic Res">
        <title>Pangenome of water caltrop reveals structural variations and asymmetric subgenome divergence after allopolyploidization.</title>
        <authorList>
            <person name="Zhang X."/>
            <person name="Chen Y."/>
            <person name="Wang L."/>
            <person name="Yuan Y."/>
            <person name="Fang M."/>
            <person name="Shi L."/>
            <person name="Lu R."/>
            <person name="Comes H.P."/>
            <person name="Ma Y."/>
            <person name="Chen Y."/>
            <person name="Huang G."/>
            <person name="Zhou Y."/>
            <person name="Zheng Z."/>
            <person name="Qiu Y."/>
        </authorList>
    </citation>
    <scope>NUCLEOTIDE SEQUENCE [LARGE SCALE GENOMIC DNA]</scope>
    <source>
        <strain evidence="13">F231</strain>
    </source>
</reference>
<evidence type="ECO:0000256" key="7">
    <source>
        <dbReference type="ARBA" id="ARBA00023125"/>
    </source>
</evidence>
<dbReference type="GO" id="GO:0009791">
    <property type="term" value="P:post-embryonic development"/>
    <property type="evidence" value="ECO:0007669"/>
    <property type="project" value="UniProtKB-ARBA"/>
</dbReference>
<dbReference type="EMBL" id="JAXQNO010000023">
    <property type="protein sequence ID" value="KAK4765238.1"/>
    <property type="molecule type" value="Genomic_DNA"/>
</dbReference>
<evidence type="ECO:0000256" key="10">
    <source>
        <dbReference type="PROSITE-ProRule" id="PRU00027"/>
    </source>
</evidence>
<comment type="subcellular location">
    <subcellularLocation>
        <location evidence="1">Nucleus</location>
    </subcellularLocation>
</comment>
<evidence type="ECO:0000313" key="13">
    <source>
        <dbReference type="EMBL" id="KAK4765238.1"/>
    </source>
</evidence>
<evidence type="ECO:0000256" key="8">
    <source>
        <dbReference type="ARBA" id="ARBA00023163"/>
    </source>
</evidence>
<proteinExistence type="predicted"/>
<evidence type="ECO:0000256" key="2">
    <source>
        <dbReference type="ARBA" id="ARBA00011738"/>
    </source>
</evidence>
<keyword evidence="9" id="KW-0539">Nucleus</keyword>
<feature type="region of interest" description="Disordered" evidence="11">
    <location>
        <begin position="98"/>
        <end position="134"/>
    </location>
</feature>
<dbReference type="SUPFAM" id="SSF57667">
    <property type="entry name" value="beta-beta-alpha zinc fingers"/>
    <property type="match status" value="1"/>
</dbReference>
<keyword evidence="14" id="KW-1185">Reference proteome</keyword>
<dbReference type="GO" id="GO:0005634">
    <property type="term" value="C:nucleus"/>
    <property type="evidence" value="ECO:0007669"/>
    <property type="project" value="UniProtKB-SubCell"/>
</dbReference>
<evidence type="ECO:0000313" key="14">
    <source>
        <dbReference type="Proteomes" id="UP001346149"/>
    </source>
</evidence>
<dbReference type="InterPro" id="IPR036236">
    <property type="entry name" value="Znf_C2H2_sf"/>
</dbReference>
<organism evidence="13 14">
    <name type="scientific">Trapa natans</name>
    <name type="common">Water chestnut</name>
    <dbReference type="NCBI Taxonomy" id="22666"/>
    <lineage>
        <taxon>Eukaryota</taxon>
        <taxon>Viridiplantae</taxon>
        <taxon>Streptophyta</taxon>
        <taxon>Embryophyta</taxon>
        <taxon>Tracheophyta</taxon>
        <taxon>Spermatophyta</taxon>
        <taxon>Magnoliopsida</taxon>
        <taxon>eudicotyledons</taxon>
        <taxon>Gunneridae</taxon>
        <taxon>Pentapetalae</taxon>
        <taxon>rosids</taxon>
        <taxon>malvids</taxon>
        <taxon>Myrtales</taxon>
        <taxon>Lythraceae</taxon>
        <taxon>Trapa</taxon>
    </lineage>
</organism>
<dbReference type="Pfam" id="PF14372">
    <property type="entry name" value="hAT-like_RNase-H"/>
    <property type="match status" value="1"/>
</dbReference>
<keyword evidence="8" id="KW-0804">Transcription</keyword>
<dbReference type="PROSITE" id="PS50808">
    <property type="entry name" value="ZF_BED"/>
    <property type="match status" value="1"/>
</dbReference>
<feature type="domain" description="BED-type" evidence="12">
    <location>
        <begin position="39"/>
        <end position="99"/>
    </location>
</feature>
<evidence type="ECO:0000256" key="9">
    <source>
        <dbReference type="ARBA" id="ARBA00023242"/>
    </source>
</evidence>
<gene>
    <name evidence="13" type="ORF">SAY86_026328</name>
</gene>
<sequence>MGTPTPMDMETATVPDILSPSIDVEDPPRAGVQTNGRGRKKSAVWEHFTIENMGPEHTRACCKHCKRSFSYINGSKLAGTSHLKRHIALGICPMRSSKKIQSSPFTPASKTRDDEGHSNGPVPKKRRHRSSPGFAVMPVDQERCNREIAKMIILHEYPLHIVEAPGFVEFVRTLHPHYNMVSFNTVQGDCVGLYLKEKQKLMGIINSIPGHVNLTLDLWTSNQTIGYIVLSGHFIDNDWNLHKRVLNVVMVPSPESDHAFKQAVVACRSDWSLDNRLFTLTLHQSVSDESVLGNLREFLSVKNRLVLNGQLVVGKCLARVLSSLAQDAISSVEGTVERIRDSVKYVKTSEANDEKFAELKQHLQVCSAKELAIDDQTKWNTTYNMLVAACELKEVFSCFDASNPGYKISPSMDDWKQIETLCSYLNIFFDAASILAVAPHLTVNVLFPEVSKIQLELMHAASSEDLFISNLVKPLQEKFDKYWKECCLVLAIAVVMDPRYKMKLVEFTFLRTFEDDADHWIKMVDDGIHELYFDYDSSMPSLPEALVENGDENAMKAEAPNGGLCHGGGAIAQEEVQLSHDDTIISFGDGLSDFDVYISEISGSQEMKSELEQYLEESLLPRVQEFDVLEWWKVNQMRYPLLSRMAADILSIPMCTLPPESVFATRSRKVDNYQSLLLPVTLEALVCAKDWLRYESSPEAPNASTQF</sequence>
<protein>
    <recommendedName>
        <fullName evidence="12">BED-type domain-containing protein</fullName>
    </recommendedName>
</protein>
<feature type="compositionally biased region" description="Polar residues" evidence="11">
    <location>
        <begin position="99"/>
        <end position="109"/>
    </location>
</feature>
<keyword evidence="7" id="KW-0238">DNA-binding</keyword>
<accession>A0AAN7KAP1</accession>
<dbReference type="PANTHER" id="PTHR46481">
    <property type="entry name" value="ZINC FINGER BED DOMAIN-CONTAINING PROTEIN 4"/>
    <property type="match status" value="1"/>
</dbReference>
<dbReference type="InterPro" id="IPR008906">
    <property type="entry name" value="HATC_C_dom"/>
</dbReference>
<evidence type="ECO:0000259" key="12">
    <source>
        <dbReference type="PROSITE" id="PS50808"/>
    </source>
</evidence>
<dbReference type="GO" id="GO:0008270">
    <property type="term" value="F:zinc ion binding"/>
    <property type="evidence" value="ECO:0007669"/>
    <property type="project" value="UniProtKB-KW"/>
</dbReference>
<comment type="subunit">
    <text evidence="2">Homodimer.</text>
</comment>
<evidence type="ECO:0000256" key="1">
    <source>
        <dbReference type="ARBA" id="ARBA00004123"/>
    </source>
</evidence>
<comment type="caution">
    <text evidence="13">The sequence shown here is derived from an EMBL/GenBank/DDBJ whole genome shotgun (WGS) entry which is preliminary data.</text>
</comment>
<dbReference type="Proteomes" id="UP001346149">
    <property type="component" value="Unassembled WGS sequence"/>
</dbReference>
<dbReference type="PANTHER" id="PTHR46481:SF10">
    <property type="entry name" value="ZINC FINGER BED DOMAIN-CONTAINING PROTEIN 39"/>
    <property type="match status" value="1"/>
</dbReference>
<dbReference type="InterPro" id="IPR012337">
    <property type="entry name" value="RNaseH-like_sf"/>
</dbReference>
<keyword evidence="6" id="KW-0805">Transcription regulation</keyword>
<keyword evidence="4 10" id="KW-0863">Zinc-finger</keyword>
<name>A0AAN7KAP1_TRANT</name>
<evidence type="ECO:0000256" key="4">
    <source>
        <dbReference type="ARBA" id="ARBA00022771"/>
    </source>
</evidence>
<dbReference type="SUPFAM" id="SSF53098">
    <property type="entry name" value="Ribonuclease H-like"/>
    <property type="match status" value="1"/>
</dbReference>
<dbReference type="AlphaFoldDB" id="A0AAN7KAP1"/>
<feature type="region of interest" description="Disordered" evidence="11">
    <location>
        <begin position="18"/>
        <end position="38"/>
    </location>
</feature>
<dbReference type="GO" id="GO:0046983">
    <property type="term" value="F:protein dimerization activity"/>
    <property type="evidence" value="ECO:0007669"/>
    <property type="project" value="InterPro"/>
</dbReference>
<keyword evidence="5" id="KW-0862">Zinc</keyword>
<keyword evidence="3" id="KW-0479">Metal-binding</keyword>
<dbReference type="InterPro" id="IPR003656">
    <property type="entry name" value="Znf_BED"/>
</dbReference>
<dbReference type="InterPro" id="IPR052035">
    <property type="entry name" value="ZnF_BED_domain_contain"/>
</dbReference>
<dbReference type="Pfam" id="PF02892">
    <property type="entry name" value="zf-BED"/>
    <property type="match status" value="1"/>
</dbReference>